<keyword evidence="9" id="KW-0406">Ion transport</keyword>
<protein>
    <submittedName>
        <fullName evidence="14">TMEM175 family protein</fullName>
    </submittedName>
</protein>
<dbReference type="Pfam" id="PF06736">
    <property type="entry name" value="TMEM175"/>
    <property type="match status" value="1"/>
</dbReference>
<dbReference type="Proteomes" id="UP001596050">
    <property type="component" value="Unassembled WGS sequence"/>
</dbReference>
<evidence type="ECO:0000256" key="12">
    <source>
        <dbReference type="ARBA" id="ARBA00034430"/>
    </source>
</evidence>
<evidence type="ECO:0000256" key="11">
    <source>
        <dbReference type="ARBA" id="ARBA00023303"/>
    </source>
</evidence>
<evidence type="ECO:0000313" key="14">
    <source>
        <dbReference type="EMBL" id="MFC5460981.1"/>
    </source>
</evidence>
<keyword evidence="3" id="KW-0813">Transport</keyword>
<organism evidence="14 15">
    <name type="scientific">Massilia niabensis</name>
    <dbReference type="NCBI Taxonomy" id="544910"/>
    <lineage>
        <taxon>Bacteria</taxon>
        <taxon>Pseudomonadati</taxon>
        <taxon>Pseudomonadota</taxon>
        <taxon>Betaproteobacteria</taxon>
        <taxon>Burkholderiales</taxon>
        <taxon>Oxalobacteraceae</taxon>
        <taxon>Telluria group</taxon>
        <taxon>Massilia</taxon>
    </lineage>
</organism>
<dbReference type="PANTHER" id="PTHR31462">
    <property type="entry name" value="ENDOSOMAL/LYSOSOMAL POTASSIUM CHANNEL TMEM175"/>
    <property type="match status" value="1"/>
</dbReference>
<accession>A0ABW0L9F9</accession>
<name>A0ABW0L9F9_9BURK</name>
<feature type="transmembrane region" description="Helical" evidence="13">
    <location>
        <begin position="105"/>
        <end position="126"/>
    </location>
</feature>
<dbReference type="PANTHER" id="PTHR31462:SF5">
    <property type="entry name" value="ENDOSOMAL_LYSOSOMAL PROTON CHANNEL TMEM175"/>
    <property type="match status" value="1"/>
</dbReference>
<feature type="transmembrane region" description="Helical" evidence="13">
    <location>
        <begin position="7"/>
        <end position="23"/>
    </location>
</feature>
<comment type="catalytic activity">
    <reaction evidence="12">
        <text>K(+)(in) = K(+)(out)</text>
        <dbReference type="Rhea" id="RHEA:29463"/>
        <dbReference type="ChEBI" id="CHEBI:29103"/>
    </reaction>
</comment>
<evidence type="ECO:0000256" key="8">
    <source>
        <dbReference type="ARBA" id="ARBA00022989"/>
    </source>
</evidence>
<proteinExistence type="inferred from homology"/>
<gene>
    <name evidence="14" type="ORF">ACFPN5_14310</name>
</gene>
<comment type="caution">
    <text evidence="14">The sequence shown here is derived from an EMBL/GenBank/DDBJ whole genome shotgun (WGS) entry which is preliminary data.</text>
</comment>
<evidence type="ECO:0000256" key="9">
    <source>
        <dbReference type="ARBA" id="ARBA00023065"/>
    </source>
</evidence>
<feature type="transmembrane region" description="Helical" evidence="13">
    <location>
        <begin position="75"/>
        <end position="93"/>
    </location>
</feature>
<evidence type="ECO:0000313" key="15">
    <source>
        <dbReference type="Proteomes" id="UP001596050"/>
    </source>
</evidence>
<evidence type="ECO:0000256" key="2">
    <source>
        <dbReference type="ARBA" id="ARBA00006920"/>
    </source>
</evidence>
<comment type="similarity">
    <text evidence="2">Belongs to the TMEM175 family.</text>
</comment>
<evidence type="ECO:0000256" key="10">
    <source>
        <dbReference type="ARBA" id="ARBA00023136"/>
    </source>
</evidence>
<sequence length="188" mass="21099">MNKNRLEAFSDGVIAIIITIMVLELRPPESAAVADLATVFPGWLRYLLSYVYVGIYWINHHALLNKFSRVDGGALWANMHLLFWMSLIPYVTAWAGENPMEPVPVALYGFILLMCSISFMLLSWRLHAAEAVSKQAAGYRNKNRLSIGLYALAILVSLSHPPTGSLIHVLLALIWIYPDRREQAGSFL</sequence>
<feature type="transmembrane region" description="Helical" evidence="13">
    <location>
        <begin position="147"/>
        <end position="177"/>
    </location>
</feature>
<dbReference type="EMBL" id="JBHSMU010000014">
    <property type="protein sequence ID" value="MFC5460981.1"/>
    <property type="molecule type" value="Genomic_DNA"/>
</dbReference>
<evidence type="ECO:0000256" key="7">
    <source>
        <dbReference type="ARBA" id="ARBA00022958"/>
    </source>
</evidence>
<keyword evidence="15" id="KW-1185">Reference proteome</keyword>
<evidence type="ECO:0000256" key="4">
    <source>
        <dbReference type="ARBA" id="ARBA00022538"/>
    </source>
</evidence>
<keyword evidence="7" id="KW-0630">Potassium</keyword>
<keyword evidence="4" id="KW-0633">Potassium transport</keyword>
<evidence type="ECO:0000256" key="13">
    <source>
        <dbReference type="SAM" id="Phobius"/>
    </source>
</evidence>
<evidence type="ECO:0000256" key="3">
    <source>
        <dbReference type="ARBA" id="ARBA00022448"/>
    </source>
</evidence>
<keyword evidence="11" id="KW-0407">Ion channel</keyword>
<dbReference type="RefSeq" id="WP_379784379.1">
    <property type="nucleotide sequence ID" value="NZ_JBHSMU010000014.1"/>
</dbReference>
<keyword evidence="8 13" id="KW-1133">Transmembrane helix</keyword>
<keyword evidence="10 13" id="KW-0472">Membrane</keyword>
<evidence type="ECO:0000256" key="5">
    <source>
        <dbReference type="ARBA" id="ARBA00022692"/>
    </source>
</evidence>
<comment type="subcellular location">
    <subcellularLocation>
        <location evidence="1">Membrane</location>
        <topology evidence="1">Multi-pass membrane protein</topology>
    </subcellularLocation>
</comment>
<keyword evidence="5 13" id="KW-0812">Transmembrane</keyword>
<reference evidence="15" key="1">
    <citation type="journal article" date="2019" name="Int. J. Syst. Evol. Microbiol.">
        <title>The Global Catalogue of Microorganisms (GCM) 10K type strain sequencing project: providing services to taxonomists for standard genome sequencing and annotation.</title>
        <authorList>
            <consortium name="The Broad Institute Genomics Platform"/>
            <consortium name="The Broad Institute Genome Sequencing Center for Infectious Disease"/>
            <person name="Wu L."/>
            <person name="Ma J."/>
        </authorList>
    </citation>
    <scope>NUCLEOTIDE SEQUENCE [LARGE SCALE GENOMIC DNA]</scope>
    <source>
        <strain evidence="15">KACC 12649</strain>
    </source>
</reference>
<evidence type="ECO:0000256" key="6">
    <source>
        <dbReference type="ARBA" id="ARBA00022826"/>
    </source>
</evidence>
<feature type="transmembrane region" description="Helical" evidence="13">
    <location>
        <begin position="43"/>
        <end position="63"/>
    </location>
</feature>
<keyword evidence="6" id="KW-0631">Potassium channel</keyword>
<dbReference type="InterPro" id="IPR010617">
    <property type="entry name" value="TMEM175-like"/>
</dbReference>
<evidence type="ECO:0000256" key="1">
    <source>
        <dbReference type="ARBA" id="ARBA00004141"/>
    </source>
</evidence>